<reference evidence="5" key="1">
    <citation type="submission" date="2020-10" db="EMBL/GenBank/DDBJ databases">
        <authorList>
            <person name="Gilroy R."/>
        </authorList>
    </citation>
    <scope>NUCLEOTIDE SEQUENCE</scope>
    <source>
        <strain evidence="5">4920</strain>
    </source>
</reference>
<keyword evidence="4" id="KW-0375">Hydrogen ion transport</keyword>
<dbReference type="Gene3D" id="1.20.5.620">
    <property type="entry name" value="F1F0 ATP synthase subunit B, membrane domain"/>
    <property type="match status" value="1"/>
</dbReference>
<organism evidence="5 6">
    <name type="scientific">Candidatus Aphodoplasma excrementigallinarum</name>
    <dbReference type="NCBI Taxonomy" id="2840673"/>
    <lineage>
        <taxon>Bacteria</taxon>
        <taxon>Bacillati</taxon>
        <taxon>Bacillota</taxon>
        <taxon>Clostridia</taxon>
        <taxon>Eubacteriales</taxon>
        <taxon>Candidatus Aphodoplasma</taxon>
    </lineage>
</organism>
<dbReference type="Proteomes" id="UP000886743">
    <property type="component" value="Unassembled WGS sequence"/>
</dbReference>
<comment type="similarity">
    <text evidence="1 4">Belongs to the V-ATPase E subunit family.</text>
</comment>
<protein>
    <recommendedName>
        <fullName evidence="4">V-type proton ATPase subunit E</fullName>
    </recommendedName>
    <alternativeName>
        <fullName evidence="4">V-ATPase subunit E</fullName>
    </alternativeName>
</protein>
<name>A0A9D1T044_9FIRM</name>
<proteinExistence type="inferred from homology"/>
<keyword evidence="2 4" id="KW-0813">Transport</keyword>
<dbReference type="SUPFAM" id="SSF160527">
    <property type="entry name" value="V-type ATPase subunit E-like"/>
    <property type="match status" value="1"/>
</dbReference>
<reference evidence="5" key="2">
    <citation type="journal article" date="2021" name="PeerJ">
        <title>Extensive microbial diversity within the chicken gut microbiome revealed by metagenomics and culture.</title>
        <authorList>
            <person name="Gilroy R."/>
            <person name="Ravi A."/>
            <person name="Getino M."/>
            <person name="Pursley I."/>
            <person name="Horton D.L."/>
            <person name="Alikhan N.F."/>
            <person name="Baker D."/>
            <person name="Gharbi K."/>
            <person name="Hall N."/>
            <person name="Watson M."/>
            <person name="Adriaenssens E.M."/>
            <person name="Foster-Nyarko E."/>
            <person name="Jarju S."/>
            <person name="Secka A."/>
            <person name="Antonio M."/>
            <person name="Oren A."/>
            <person name="Chaudhuri R.R."/>
            <person name="La Ragione R."/>
            <person name="Hildebrand F."/>
            <person name="Pallen M.J."/>
        </authorList>
    </citation>
    <scope>NUCLEOTIDE SEQUENCE</scope>
    <source>
        <strain evidence="5">4920</strain>
    </source>
</reference>
<dbReference type="GO" id="GO:0042777">
    <property type="term" value="P:proton motive force-driven plasma membrane ATP synthesis"/>
    <property type="evidence" value="ECO:0007669"/>
    <property type="project" value="UniProtKB-UniRule"/>
</dbReference>
<evidence type="ECO:0000256" key="3">
    <source>
        <dbReference type="ARBA" id="ARBA00023065"/>
    </source>
</evidence>
<sequence length="197" mass="21723">MGAEKIIEKIIADAEEKAREITSGAQAEAGRIVAAANEAAAEKKEKSLAEGEKEAALTKQRIVSSAHMEAKKLLLQARQDLLSEAFAAALNKIQNMDNAQFERLMTDLMVNLIETGDETVIINEADKKRLSPDFLYYVNRTVAKEQVPCNVTMSDEARDIPSGFILKRGDVEINATFEALLRQKKDALSAEVVKILF</sequence>
<gene>
    <name evidence="4" type="primary">atpE</name>
    <name evidence="5" type="ORF">IAC74_02005</name>
</gene>
<comment type="caution">
    <text evidence="5">The sequence shown here is derived from an EMBL/GenBank/DDBJ whole genome shotgun (WGS) entry which is preliminary data.</text>
</comment>
<evidence type="ECO:0000313" key="6">
    <source>
        <dbReference type="Proteomes" id="UP000886743"/>
    </source>
</evidence>
<dbReference type="InterPro" id="IPR038495">
    <property type="entry name" value="ATPase_E_C"/>
</dbReference>
<evidence type="ECO:0000256" key="2">
    <source>
        <dbReference type="ARBA" id="ARBA00022448"/>
    </source>
</evidence>
<comment type="function">
    <text evidence="4">Produces ATP from ADP in the presence of a proton gradient across the membrane.</text>
</comment>
<dbReference type="Pfam" id="PF01991">
    <property type="entry name" value="vATP-synt_E"/>
    <property type="match status" value="1"/>
</dbReference>
<evidence type="ECO:0000313" key="5">
    <source>
        <dbReference type="EMBL" id="HIV02321.1"/>
    </source>
</evidence>
<dbReference type="GO" id="GO:0046933">
    <property type="term" value="F:proton-transporting ATP synthase activity, rotational mechanism"/>
    <property type="evidence" value="ECO:0007669"/>
    <property type="project" value="UniProtKB-UniRule"/>
</dbReference>
<dbReference type="EMBL" id="DVOF01000058">
    <property type="protein sequence ID" value="HIV02321.1"/>
    <property type="molecule type" value="Genomic_DNA"/>
</dbReference>
<dbReference type="GO" id="GO:0033178">
    <property type="term" value="C:proton-transporting two-sector ATPase complex, catalytic domain"/>
    <property type="evidence" value="ECO:0007669"/>
    <property type="project" value="InterPro"/>
</dbReference>
<keyword evidence="4" id="KW-0066">ATP synthesis</keyword>
<dbReference type="InterPro" id="IPR002842">
    <property type="entry name" value="ATPase_V1_Esu"/>
</dbReference>
<dbReference type="GO" id="GO:0005524">
    <property type="term" value="F:ATP binding"/>
    <property type="evidence" value="ECO:0007669"/>
    <property type="project" value="UniProtKB-UniRule"/>
</dbReference>
<accession>A0A9D1T044</accession>
<dbReference type="Gene3D" id="3.30.2320.30">
    <property type="entry name" value="ATP synthase, E subunit, C-terminal"/>
    <property type="match status" value="1"/>
</dbReference>
<keyword evidence="3 4" id="KW-0406">Ion transport</keyword>
<evidence type="ECO:0000256" key="4">
    <source>
        <dbReference type="HAMAP-Rule" id="MF_00311"/>
    </source>
</evidence>
<evidence type="ECO:0000256" key="1">
    <source>
        <dbReference type="ARBA" id="ARBA00005901"/>
    </source>
</evidence>
<dbReference type="HAMAP" id="MF_00311">
    <property type="entry name" value="ATP_synth_E_arch"/>
    <property type="match status" value="1"/>
</dbReference>
<dbReference type="GO" id="GO:0046961">
    <property type="term" value="F:proton-transporting ATPase activity, rotational mechanism"/>
    <property type="evidence" value="ECO:0007669"/>
    <property type="project" value="InterPro"/>
</dbReference>
<dbReference type="AlphaFoldDB" id="A0A9D1T044"/>